<gene>
    <name evidence="1" type="ORF">AAME72_09685</name>
</gene>
<dbReference type="AlphaFoldDB" id="A0AAU7GFC4"/>
<organism evidence="1">
    <name type="scientific">Leifsonia sp. NPDC080035</name>
    <dbReference type="NCBI Taxonomy" id="3143936"/>
    <lineage>
        <taxon>Bacteria</taxon>
        <taxon>Bacillati</taxon>
        <taxon>Actinomycetota</taxon>
        <taxon>Actinomycetes</taxon>
        <taxon>Micrococcales</taxon>
        <taxon>Microbacteriaceae</taxon>
        <taxon>Leifsonia</taxon>
    </lineage>
</organism>
<proteinExistence type="predicted"/>
<accession>A0AAU7GFC4</accession>
<evidence type="ECO:0000313" key="1">
    <source>
        <dbReference type="EMBL" id="XBM50125.1"/>
    </source>
</evidence>
<reference evidence="1" key="1">
    <citation type="submission" date="2024-05" db="EMBL/GenBank/DDBJ databases">
        <title>The Natural Products Discovery Center: Release of the First 8490 Sequenced Strains for Exploring Actinobacteria Biosynthetic Diversity.</title>
        <authorList>
            <person name="Kalkreuter E."/>
            <person name="Kautsar S.A."/>
            <person name="Yang D."/>
            <person name="Bader C.D."/>
            <person name="Teijaro C.N."/>
            <person name="Fluegel L."/>
            <person name="Davis C.M."/>
            <person name="Simpson J.R."/>
            <person name="Lauterbach L."/>
            <person name="Steele A.D."/>
            <person name="Gui C."/>
            <person name="Meng S."/>
            <person name="Li G."/>
            <person name="Viehrig K."/>
            <person name="Ye F."/>
            <person name="Su P."/>
            <person name="Kiefer A.F."/>
            <person name="Nichols A."/>
            <person name="Cepeda A.J."/>
            <person name="Yan W."/>
            <person name="Fan B."/>
            <person name="Jiang Y."/>
            <person name="Adhikari A."/>
            <person name="Zheng C.-J."/>
            <person name="Schuster L."/>
            <person name="Cowan T.M."/>
            <person name="Smanski M.J."/>
            <person name="Chevrette M.G."/>
            <person name="de Carvalho L.P.S."/>
            <person name="Shen B."/>
        </authorList>
    </citation>
    <scope>NUCLEOTIDE SEQUENCE</scope>
    <source>
        <strain evidence="1">NPDC080035</strain>
    </source>
</reference>
<name>A0AAU7GFC4_9MICO</name>
<sequence>MSIVADTQDDQLLTWSSPAEQLWVASTPTSYLGMVESTGDMFIATGPHSEALGSFGSLNAARLAVYRAQ</sequence>
<protein>
    <submittedName>
        <fullName evidence="1">Uncharacterized protein</fullName>
    </submittedName>
</protein>
<dbReference type="EMBL" id="CP157390">
    <property type="protein sequence ID" value="XBM50125.1"/>
    <property type="molecule type" value="Genomic_DNA"/>
</dbReference>
<dbReference type="RefSeq" id="WP_348790035.1">
    <property type="nucleotide sequence ID" value="NZ_CP157390.1"/>
</dbReference>